<proteinExistence type="predicted"/>
<sequence length="240" mass="27201">MDPIAPPVLHQPSTALLSPPPPAHTARPLPTPPSRQSAISIERSQWIQTPLPTPPSRFQLRARDAADRLHSFLRPYKFRLERLYWNFFPPNLDNPIILIHSDALSEAIEFRDPYAWRATCRPAKRLFIGAKVMVVVSSPFSQQLRGILTGIVLAMRSAGPKRIQLILGPNNGRGPLDYLEVERAWVSIPLRDWISMALSSSTRVDPLAHYPVAAREVEDEWTGINCVHFQRAARRRAQME</sequence>
<reference evidence="1" key="1">
    <citation type="submission" date="2021-02" db="EMBL/GenBank/DDBJ databases">
        <authorList>
            <consortium name="DOE Joint Genome Institute"/>
            <person name="Ahrendt S."/>
            <person name="Looney B.P."/>
            <person name="Miyauchi S."/>
            <person name="Morin E."/>
            <person name="Drula E."/>
            <person name="Courty P.E."/>
            <person name="Chicoki N."/>
            <person name="Fauchery L."/>
            <person name="Kohler A."/>
            <person name="Kuo A."/>
            <person name="Labutti K."/>
            <person name="Pangilinan J."/>
            <person name="Lipzen A."/>
            <person name="Riley R."/>
            <person name="Andreopoulos W."/>
            <person name="He G."/>
            <person name="Johnson J."/>
            <person name="Barry K.W."/>
            <person name="Grigoriev I.V."/>
            <person name="Nagy L."/>
            <person name="Hibbett D."/>
            <person name="Henrissat B."/>
            <person name="Matheny P.B."/>
            <person name="Labbe J."/>
            <person name="Martin F."/>
        </authorList>
    </citation>
    <scope>NUCLEOTIDE SEQUENCE</scope>
    <source>
        <strain evidence="1">FP105234-sp</strain>
    </source>
</reference>
<reference evidence="1" key="2">
    <citation type="journal article" date="2022" name="New Phytol.">
        <title>Evolutionary transition to the ectomycorrhizal habit in the genomes of a hyperdiverse lineage of mushroom-forming fungi.</title>
        <authorList>
            <person name="Looney B."/>
            <person name="Miyauchi S."/>
            <person name="Morin E."/>
            <person name="Drula E."/>
            <person name="Courty P.E."/>
            <person name="Kohler A."/>
            <person name="Kuo A."/>
            <person name="LaButti K."/>
            <person name="Pangilinan J."/>
            <person name="Lipzen A."/>
            <person name="Riley R."/>
            <person name="Andreopoulos W."/>
            <person name="He G."/>
            <person name="Johnson J."/>
            <person name="Nolan M."/>
            <person name="Tritt A."/>
            <person name="Barry K.W."/>
            <person name="Grigoriev I.V."/>
            <person name="Nagy L.G."/>
            <person name="Hibbett D."/>
            <person name="Henrissat B."/>
            <person name="Matheny P.B."/>
            <person name="Labbe J."/>
            <person name="Martin F.M."/>
        </authorList>
    </citation>
    <scope>NUCLEOTIDE SEQUENCE</scope>
    <source>
        <strain evidence="1">FP105234-sp</strain>
    </source>
</reference>
<evidence type="ECO:0000313" key="2">
    <source>
        <dbReference type="Proteomes" id="UP000814033"/>
    </source>
</evidence>
<evidence type="ECO:0000313" key="1">
    <source>
        <dbReference type="EMBL" id="KAI0041458.1"/>
    </source>
</evidence>
<dbReference type="EMBL" id="MU276121">
    <property type="protein sequence ID" value="KAI0041458.1"/>
    <property type="molecule type" value="Genomic_DNA"/>
</dbReference>
<organism evidence="1 2">
    <name type="scientific">Auriscalpium vulgare</name>
    <dbReference type="NCBI Taxonomy" id="40419"/>
    <lineage>
        <taxon>Eukaryota</taxon>
        <taxon>Fungi</taxon>
        <taxon>Dikarya</taxon>
        <taxon>Basidiomycota</taxon>
        <taxon>Agaricomycotina</taxon>
        <taxon>Agaricomycetes</taxon>
        <taxon>Russulales</taxon>
        <taxon>Auriscalpiaceae</taxon>
        <taxon>Auriscalpium</taxon>
    </lineage>
</organism>
<protein>
    <submittedName>
        <fullName evidence="1">Uncharacterized protein</fullName>
    </submittedName>
</protein>
<accession>A0ACB8RBN3</accession>
<name>A0ACB8RBN3_9AGAM</name>
<gene>
    <name evidence="1" type="ORF">FA95DRAFT_693323</name>
</gene>
<keyword evidence="2" id="KW-1185">Reference proteome</keyword>
<dbReference type="Proteomes" id="UP000814033">
    <property type="component" value="Unassembled WGS sequence"/>
</dbReference>
<comment type="caution">
    <text evidence="1">The sequence shown here is derived from an EMBL/GenBank/DDBJ whole genome shotgun (WGS) entry which is preliminary data.</text>
</comment>